<dbReference type="EMBL" id="AP011532">
    <property type="protein sequence ID" value="BAI60737.1"/>
    <property type="molecule type" value="Genomic_DNA"/>
</dbReference>
<evidence type="ECO:0000256" key="1">
    <source>
        <dbReference type="SAM" id="Phobius"/>
    </source>
</evidence>
<evidence type="ECO:0000313" key="2">
    <source>
        <dbReference type="EMBL" id="BAI60737.1"/>
    </source>
</evidence>
<keyword evidence="1" id="KW-0472">Membrane</keyword>
<reference evidence="2 3" key="1">
    <citation type="journal article" date="2007" name="Appl. Environ. Microbiol.">
        <title>Isolation of key methanogens for global methane emission from rice paddy fields: a novel isolate affiliated with the clone cluster rice cluster I.</title>
        <authorList>
            <person name="Sakai S."/>
            <person name="Imachi H."/>
            <person name="Sekiguchi Y."/>
            <person name="Ohashi A."/>
            <person name="Harada H."/>
            <person name="Kamagata Y."/>
        </authorList>
    </citation>
    <scope>NUCLEOTIDE SEQUENCE [LARGE SCALE GENOMIC DNA]</scope>
    <source>
        <strain evidence="3">DSM 17711 / JCM 13418 / NBRC 101707 / SANAE</strain>
    </source>
</reference>
<keyword evidence="1" id="KW-1133">Transmembrane helix</keyword>
<keyword evidence="1" id="KW-0812">Transmembrane</keyword>
<feature type="transmembrane region" description="Helical" evidence="1">
    <location>
        <begin position="6"/>
        <end position="24"/>
    </location>
</feature>
<dbReference type="GO" id="GO:0015661">
    <property type="term" value="F:L-lysine efflux transmembrane transporter activity"/>
    <property type="evidence" value="ECO:0007669"/>
    <property type="project" value="InterPro"/>
</dbReference>
<dbReference type="KEGG" id="mpd:MCP_0665"/>
<name>D1YWB5_METPS</name>
<dbReference type="eggNOG" id="arCOG05840">
    <property type="taxonomic scope" value="Archaea"/>
</dbReference>
<keyword evidence="3" id="KW-1185">Reference proteome</keyword>
<reference evidence="2 3" key="2">
    <citation type="journal article" date="2008" name="Int. J. Syst. Evol. Microbiol.">
        <title>Methanocella paludicola gen. nov., sp. nov., a methane-producing archaeon, the first isolate of the lineage 'Rice Cluster I', and proposal of the new archaeal order Methanocellales ord. nov.</title>
        <authorList>
            <person name="Sakai S."/>
            <person name="Imachi H."/>
            <person name="Hanada S."/>
            <person name="Ohashi A."/>
            <person name="Harada H."/>
            <person name="Kamagata Y."/>
        </authorList>
    </citation>
    <scope>NUCLEOTIDE SEQUENCE [LARGE SCALE GENOMIC DNA]</scope>
    <source>
        <strain evidence="3">DSM 17711 / JCM 13418 / NBRC 101707 / SANAE</strain>
    </source>
</reference>
<dbReference type="STRING" id="304371.MCP_0665"/>
<evidence type="ECO:0000313" key="3">
    <source>
        <dbReference type="Proteomes" id="UP000001882"/>
    </source>
</evidence>
<dbReference type="InterPro" id="IPR005642">
    <property type="entry name" value="LysO"/>
</dbReference>
<dbReference type="RefSeq" id="WP_012899417.1">
    <property type="nucleotide sequence ID" value="NC_013665.1"/>
</dbReference>
<proteinExistence type="predicted"/>
<accession>D1YWB5</accession>
<dbReference type="GeneID" id="8680717"/>
<feature type="transmembrane region" description="Helical" evidence="1">
    <location>
        <begin position="36"/>
        <end position="53"/>
    </location>
</feature>
<sequence>MDGMVTYIGLLVISLAAGVAAGLVRGKFSDSQKKYVSAAITCLVFLLILLMGLKTGSNEAVISNLGLYGLQALLITVGAVLGSIAFAILFERLFFRDGVR</sequence>
<reference evidence="3" key="3">
    <citation type="journal article" date="2011" name="PLoS ONE">
        <title>Genome sequence of a mesophilic hydrogenotrophic methanogen Methanocella paludicola, the first cultivated representative of the order Methanocellales.</title>
        <authorList>
            <person name="Sakai S."/>
            <person name="Takaki Y."/>
            <person name="Shimamura S."/>
            <person name="Sekine M."/>
            <person name="Tajima T."/>
            <person name="Kosugi H."/>
            <person name="Ichikawa N."/>
            <person name="Tasumi E."/>
            <person name="Hiraki A.T."/>
            <person name="Shimizu A."/>
            <person name="Kato Y."/>
            <person name="Nishiko R."/>
            <person name="Mori K."/>
            <person name="Fujita N."/>
            <person name="Imachi H."/>
            <person name="Takai K."/>
        </authorList>
    </citation>
    <scope>NUCLEOTIDE SEQUENCE [LARGE SCALE GENOMIC DNA]</scope>
    <source>
        <strain evidence="3">DSM 17711 / JCM 13418 / NBRC 101707 / SANAE</strain>
    </source>
</reference>
<dbReference type="AlphaFoldDB" id="D1YWB5"/>
<dbReference type="Proteomes" id="UP000001882">
    <property type="component" value="Chromosome"/>
</dbReference>
<evidence type="ECO:0008006" key="4">
    <source>
        <dbReference type="Google" id="ProtNLM"/>
    </source>
</evidence>
<gene>
    <name evidence="2" type="ordered locus">MCP_0665</name>
</gene>
<feature type="transmembrane region" description="Helical" evidence="1">
    <location>
        <begin position="65"/>
        <end position="90"/>
    </location>
</feature>
<dbReference type="Pfam" id="PF03956">
    <property type="entry name" value="Lys_export"/>
    <property type="match status" value="1"/>
</dbReference>
<dbReference type="InParanoid" id="D1YWB5"/>
<dbReference type="OrthoDB" id="380447at2157"/>
<protein>
    <recommendedName>
        <fullName evidence="4">DUF340 domain-containing protein</fullName>
    </recommendedName>
</protein>
<organism evidence="2 3">
    <name type="scientific">Methanocella paludicola (strain DSM 17711 / JCM 13418 / NBRC 101707 / SANAE)</name>
    <dbReference type="NCBI Taxonomy" id="304371"/>
    <lineage>
        <taxon>Archaea</taxon>
        <taxon>Methanobacteriati</taxon>
        <taxon>Methanobacteriota</taxon>
        <taxon>Stenosarchaea group</taxon>
        <taxon>Methanomicrobia</taxon>
        <taxon>Methanocellales</taxon>
        <taxon>Methanocellaceae</taxon>
        <taxon>Methanocella</taxon>
    </lineage>
</organism>